<dbReference type="RefSeq" id="WP_239860250.1">
    <property type="nucleotide sequence ID" value="NZ_JAJAWY010000022.1"/>
</dbReference>
<gene>
    <name evidence="1" type="ORF">LH440_11625</name>
</gene>
<dbReference type="Proteomes" id="UP001200247">
    <property type="component" value="Unassembled WGS sequence"/>
</dbReference>
<evidence type="ECO:0000313" key="2">
    <source>
        <dbReference type="Proteomes" id="UP001200247"/>
    </source>
</evidence>
<dbReference type="InterPro" id="IPR011990">
    <property type="entry name" value="TPR-like_helical_dom_sf"/>
</dbReference>
<reference evidence="1 2" key="1">
    <citation type="submission" date="2021-10" db="EMBL/GenBank/DDBJ databases">
        <title>Whole-genome sequencing analysis of Laribacter hongkongensis: virulence gene profiles, carbohydrate-active enzyme prediction, and antimicrobial resistance characterization.</title>
        <authorList>
            <person name="Yuan P."/>
            <person name="Zhan Y."/>
            <person name="Chen D."/>
        </authorList>
    </citation>
    <scope>NUCLEOTIDE SEQUENCE [LARGE SCALE GENOMIC DNA]</scope>
    <source>
        <strain evidence="1 2">W67</strain>
    </source>
</reference>
<proteinExistence type="predicted"/>
<dbReference type="EMBL" id="JAJAXM010000021">
    <property type="protein sequence ID" value="MCG9026535.1"/>
    <property type="molecule type" value="Genomic_DNA"/>
</dbReference>
<accession>A0ABD4SV02</accession>
<dbReference type="AlphaFoldDB" id="A0ABD4SV02"/>
<evidence type="ECO:0000313" key="1">
    <source>
        <dbReference type="EMBL" id="MCG9026535.1"/>
    </source>
</evidence>
<comment type="caution">
    <text evidence="1">The sequence shown here is derived from an EMBL/GenBank/DDBJ whole genome shotgun (WGS) entry which is preliminary data.</text>
</comment>
<protein>
    <submittedName>
        <fullName evidence="1">Pilus assembly protein FimV</fullName>
    </submittedName>
</protein>
<name>A0ABD4SV02_9NEIS</name>
<organism evidence="1 2">
    <name type="scientific">Laribacter hongkongensis</name>
    <dbReference type="NCBI Taxonomy" id="168471"/>
    <lineage>
        <taxon>Bacteria</taxon>
        <taxon>Pseudomonadati</taxon>
        <taxon>Pseudomonadota</taxon>
        <taxon>Betaproteobacteria</taxon>
        <taxon>Neisseriales</taxon>
        <taxon>Aquaspirillaceae</taxon>
        <taxon>Laribacter</taxon>
    </lineage>
</organism>
<sequence>MNLEFELQTLINALLLVSASYLAAQWWRQNRFVKASVRGIDPVGEAEVFLFQGKVKEAIRVLKGALEDEPDDLSVKVALLRAYGEAGQAGQYDQLAKEVAGKLRQEPVWGQIKKTGQLLSPDNKLYY</sequence>
<dbReference type="Gene3D" id="1.25.40.10">
    <property type="entry name" value="Tetratricopeptide repeat domain"/>
    <property type="match status" value="1"/>
</dbReference>